<dbReference type="AlphaFoldDB" id="A0A0L0G1Z2"/>
<protein>
    <submittedName>
        <fullName evidence="1">Uncharacterized protein</fullName>
    </submittedName>
</protein>
<evidence type="ECO:0000313" key="2">
    <source>
        <dbReference type="Proteomes" id="UP000054560"/>
    </source>
</evidence>
<sequence length="89" mass="9805">MRQTGQSNASENSVLVNFLLMNVKGLTAMAVQLKATQSLAAADATTTNQDTEMEGTGVFNRHTRIYPLSNLDAEEVKRRVNSFSRNKSQ</sequence>
<gene>
    <name evidence="1" type="ORF">SARC_05481</name>
</gene>
<dbReference type="GeneID" id="25905985"/>
<keyword evidence="2" id="KW-1185">Reference proteome</keyword>
<proteinExistence type="predicted"/>
<dbReference type="RefSeq" id="XP_014156115.1">
    <property type="nucleotide sequence ID" value="XM_014300640.1"/>
</dbReference>
<reference evidence="1 2" key="1">
    <citation type="submission" date="2011-02" db="EMBL/GenBank/DDBJ databases">
        <title>The Genome Sequence of Sphaeroforma arctica JP610.</title>
        <authorList>
            <consortium name="The Broad Institute Genome Sequencing Platform"/>
            <person name="Russ C."/>
            <person name="Cuomo C."/>
            <person name="Young S.K."/>
            <person name="Zeng Q."/>
            <person name="Gargeya S."/>
            <person name="Alvarado L."/>
            <person name="Berlin A."/>
            <person name="Chapman S.B."/>
            <person name="Chen Z."/>
            <person name="Freedman E."/>
            <person name="Gellesch M."/>
            <person name="Goldberg J."/>
            <person name="Griggs A."/>
            <person name="Gujja S."/>
            <person name="Heilman E."/>
            <person name="Heiman D."/>
            <person name="Howarth C."/>
            <person name="Mehta T."/>
            <person name="Neiman D."/>
            <person name="Pearson M."/>
            <person name="Roberts A."/>
            <person name="Saif S."/>
            <person name="Shea T."/>
            <person name="Shenoy N."/>
            <person name="Sisk P."/>
            <person name="Stolte C."/>
            <person name="Sykes S."/>
            <person name="White J."/>
            <person name="Yandava C."/>
            <person name="Burger G."/>
            <person name="Gray M.W."/>
            <person name="Holland P.W.H."/>
            <person name="King N."/>
            <person name="Lang F.B.F."/>
            <person name="Roger A.J."/>
            <person name="Ruiz-Trillo I."/>
            <person name="Haas B."/>
            <person name="Nusbaum C."/>
            <person name="Birren B."/>
        </authorList>
    </citation>
    <scope>NUCLEOTIDE SEQUENCE [LARGE SCALE GENOMIC DNA]</scope>
    <source>
        <strain evidence="1 2">JP610</strain>
    </source>
</reference>
<accession>A0A0L0G1Z2</accession>
<dbReference type="Proteomes" id="UP000054560">
    <property type="component" value="Unassembled WGS sequence"/>
</dbReference>
<name>A0A0L0G1Z2_9EUKA</name>
<dbReference type="EMBL" id="KQ241948">
    <property type="protein sequence ID" value="KNC82213.1"/>
    <property type="molecule type" value="Genomic_DNA"/>
</dbReference>
<evidence type="ECO:0000313" key="1">
    <source>
        <dbReference type="EMBL" id="KNC82213.1"/>
    </source>
</evidence>
<organism evidence="1 2">
    <name type="scientific">Sphaeroforma arctica JP610</name>
    <dbReference type="NCBI Taxonomy" id="667725"/>
    <lineage>
        <taxon>Eukaryota</taxon>
        <taxon>Ichthyosporea</taxon>
        <taxon>Ichthyophonida</taxon>
        <taxon>Sphaeroforma</taxon>
    </lineage>
</organism>